<dbReference type="Pfam" id="PF13432">
    <property type="entry name" value="TPR_16"/>
    <property type="match status" value="4"/>
</dbReference>
<evidence type="ECO:0000313" key="4">
    <source>
        <dbReference type="EMBL" id="MDN3920435.1"/>
    </source>
</evidence>
<dbReference type="NCBIfam" id="TIGR02917">
    <property type="entry name" value="PEP_TPR_lipo"/>
    <property type="match status" value="1"/>
</dbReference>
<feature type="repeat" description="TPR" evidence="3">
    <location>
        <begin position="793"/>
        <end position="826"/>
    </location>
</feature>
<dbReference type="InterPro" id="IPR051012">
    <property type="entry name" value="CellSynth/LPSAsmb/PSIAsmb"/>
</dbReference>
<organism evidence="4 5">
    <name type="scientific">Roseateles violae</name>
    <dbReference type="NCBI Taxonomy" id="3058042"/>
    <lineage>
        <taxon>Bacteria</taxon>
        <taxon>Pseudomonadati</taxon>
        <taxon>Pseudomonadota</taxon>
        <taxon>Betaproteobacteria</taxon>
        <taxon>Burkholderiales</taxon>
        <taxon>Sphaerotilaceae</taxon>
        <taxon>Roseateles</taxon>
    </lineage>
</organism>
<dbReference type="Gene3D" id="1.25.40.10">
    <property type="entry name" value="Tetratricopeptide repeat domain"/>
    <property type="match status" value="7"/>
</dbReference>
<keyword evidence="1" id="KW-0677">Repeat</keyword>
<dbReference type="PROSITE" id="PS50005">
    <property type="entry name" value="TPR"/>
    <property type="match status" value="3"/>
</dbReference>
<dbReference type="RefSeq" id="WP_290358734.1">
    <property type="nucleotide sequence ID" value="NZ_JAUHHC010000002.1"/>
</dbReference>
<dbReference type="EMBL" id="JAUHHC010000002">
    <property type="protein sequence ID" value="MDN3920435.1"/>
    <property type="molecule type" value="Genomic_DNA"/>
</dbReference>
<keyword evidence="5" id="KW-1185">Reference proteome</keyword>
<dbReference type="InterPro" id="IPR011990">
    <property type="entry name" value="TPR-like_helical_dom_sf"/>
</dbReference>
<dbReference type="SMART" id="SM00671">
    <property type="entry name" value="SEL1"/>
    <property type="match status" value="4"/>
</dbReference>
<dbReference type="SUPFAM" id="SSF48452">
    <property type="entry name" value="TPR-like"/>
    <property type="match status" value="4"/>
</dbReference>
<dbReference type="InterPro" id="IPR014266">
    <property type="entry name" value="PEP-CTERM_TPR_PrsT"/>
</dbReference>
<sequence length="940" mass="100548">MNKKSMDKGSPGARMAKQWLRRGGRAAMLATAAGLLLAACSGESTQTLLASAKKHIEAKDSKAAVIQLKNVLQQDPKSAEARFLLGKLLLEGGDGVGAEVELQKALDQGHDADAIAPLLAKALLISGQPDKVLSKFADRKLPQPRAQAELRLVIASAQLAQGKREAAMASVQDALRSDGGNVEARLMRIRLLAAGNDLAGAKDYLTELLAAAPESSEAWQLKGDLLLIEKDQDGATAAYREALQRDKANVSAHGALIGLLLGNKDKAGAEAQLKAMREVAPNNPQTRLYKAVMALENGDAKAAIEETQQLLKRSPNDLRVLQLAGSAELQRGGLVQAEAHFSKAVKLAPELGRARLLLAQTYLRMGEPAKVVKLLQPMTGSKSTSAEANALTAQAFLMQGDPARAEAHFAAAAQLNPKDTRSRTALALAQVSKGHAEQGLDELKAISAVDTGPTADLALISTYLRKKDYERALKAIDKLESKQPGVATASILRGQVELQRGRREQARAAFEAALKIDSNSFPAGYNLASLDISEGKPELAQQRFEKMIEADAKNMRAYMALLALRAQQGAGKDELVALATRAVKANPTEVMPRLALVKLRFDAKDMKPALAAAQEGVAAFPDNAEMLDLLGQILYVSGDVNQAISTYNNLAGLQSSSPQAHLRLGEIYLGKKDYANAAQSFRKALVLKPELVPAQRGLASAELAAGRSKEAITVARTMQGQRGNEAQGHLLEGDIESSQKNWSAAIAAYRTGLEKKPSTELAIKLHRAFTASGKPDEAAKFEQAWLKQHAQDVGFVFYLGDAALNAASYEQALKRYQAVLQLQPDNAAALNNVAWLLNRAKQPGAQAYAEKAIKLAPKEPAFMDTLAEIYASNGQAAKALETQKAAVEAGPDNANHRLRLARMYVEAGDKEQARSELNRLAALGDKFAGQAEVKSMLAKL</sequence>
<feature type="repeat" description="TPR" evidence="3">
    <location>
        <begin position="487"/>
        <end position="520"/>
    </location>
</feature>
<dbReference type="Pfam" id="PF14559">
    <property type="entry name" value="TPR_19"/>
    <property type="match status" value="5"/>
</dbReference>
<dbReference type="PROSITE" id="PS50293">
    <property type="entry name" value="TPR_REGION"/>
    <property type="match status" value="1"/>
</dbReference>
<dbReference type="PANTHER" id="PTHR45586:SF1">
    <property type="entry name" value="LIPOPOLYSACCHARIDE ASSEMBLY PROTEIN B"/>
    <property type="match status" value="1"/>
</dbReference>
<dbReference type="Proteomes" id="UP001228044">
    <property type="component" value="Unassembled WGS sequence"/>
</dbReference>
<dbReference type="SMART" id="SM00028">
    <property type="entry name" value="TPR"/>
    <property type="match status" value="17"/>
</dbReference>
<reference evidence="4 5" key="1">
    <citation type="submission" date="2023-06" db="EMBL/GenBank/DDBJ databases">
        <title>Pelomonas sp. PFR6 16S ribosomal RNA gene Genome sequencing and assembly.</title>
        <authorList>
            <person name="Woo H."/>
        </authorList>
    </citation>
    <scope>NUCLEOTIDE SEQUENCE [LARGE SCALE GENOMIC DNA]</scope>
    <source>
        <strain evidence="4 5">PFR6</strain>
    </source>
</reference>
<dbReference type="InterPro" id="IPR019734">
    <property type="entry name" value="TPR_rpt"/>
</dbReference>
<comment type="caution">
    <text evidence="4">The sequence shown here is derived from an EMBL/GenBank/DDBJ whole genome shotgun (WGS) entry which is preliminary data.</text>
</comment>
<name>A0ABT8DQ14_9BURK</name>
<evidence type="ECO:0000313" key="5">
    <source>
        <dbReference type="Proteomes" id="UP001228044"/>
    </source>
</evidence>
<proteinExistence type="predicted"/>
<feature type="repeat" description="TPR" evidence="3">
    <location>
        <begin position="658"/>
        <end position="691"/>
    </location>
</feature>
<evidence type="ECO:0000256" key="2">
    <source>
        <dbReference type="ARBA" id="ARBA00022803"/>
    </source>
</evidence>
<gene>
    <name evidence="4" type="primary">prsT</name>
    <name evidence="4" type="ORF">QWJ38_09120</name>
</gene>
<dbReference type="PANTHER" id="PTHR45586">
    <property type="entry name" value="TPR REPEAT-CONTAINING PROTEIN PA4667"/>
    <property type="match status" value="1"/>
</dbReference>
<dbReference type="InterPro" id="IPR006597">
    <property type="entry name" value="Sel1-like"/>
</dbReference>
<evidence type="ECO:0000256" key="3">
    <source>
        <dbReference type="PROSITE-ProRule" id="PRU00339"/>
    </source>
</evidence>
<protein>
    <submittedName>
        <fullName evidence="4">PEP-CTERM system TPR-repeat protein PrsT</fullName>
    </submittedName>
</protein>
<keyword evidence="2 3" id="KW-0802">TPR repeat</keyword>
<evidence type="ECO:0000256" key="1">
    <source>
        <dbReference type="ARBA" id="ARBA00022737"/>
    </source>
</evidence>
<accession>A0ABT8DQ14</accession>